<dbReference type="EMBL" id="CP029480">
    <property type="protein sequence ID" value="AWV99986.1"/>
    <property type="molecule type" value="Genomic_DNA"/>
</dbReference>
<comment type="similarity">
    <text evidence="1">Belongs to the aldehyde dehydrogenase family.</text>
</comment>
<dbReference type="Gene3D" id="3.40.309.10">
    <property type="entry name" value="Aldehyde Dehydrogenase, Chain A, domain 2"/>
    <property type="match status" value="1"/>
</dbReference>
<dbReference type="InterPro" id="IPR016161">
    <property type="entry name" value="Ald_DH/histidinol_DH"/>
</dbReference>
<evidence type="ECO:0000313" key="5">
    <source>
        <dbReference type="EMBL" id="AWV99986.1"/>
    </source>
</evidence>
<dbReference type="GO" id="GO:0004777">
    <property type="term" value="F:succinate-semialdehyde dehydrogenase (NAD+) activity"/>
    <property type="evidence" value="ECO:0007669"/>
    <property type="project" value="TreeGrafter"/>
</dbReference>
<gene>
    <name evidence="5" type="ORF">DJ013_18170</name>
</gene>
<proteinExistence type="inferred from homology"/>
<dbReference type="PROSITE" id="PS00070">
    <property type="entry name" value="ALDEHYDE_DEHYDR_CYS"/>
    <property type="match status" value="1"/>
</dbReference>
<sequence>MAFKSINPYNNKELASFPEHSTSEQEAMLKKADKTFAEWRTWSFADRAKVLNKAAALLLENLEKYAETISLEMGKPISESRAEVKKCAWVCEYYAENAETFLSPKSISTDAHESYVTYEPMGAILAIMPWNFPFWQVFRFAAPTLMAGNVGLLKHASNVLGSAKHIADIFLEAGAPEGAFQHLLVSHGSIETLLENDIVKAVTLTGSEKAGASVASLAGKNIKKSLLELGGSNAFVVLEDADIDKAIEIGVKARFMNTGQSCIAAKRFIVVEKVYDKFVEGFVKKVKALKSGDPMSDSSEIGVLAREDLADILAEQVDKSVEMGAKVLIGQKQKGAYYEPTVLTDISADMPVFKEETFGPVTPIIKVKDVKEAFEVAANTEFGLGISVFTQDLNQVKKYINLVPDGAFFVNDLVKSDPRLPFGGTKKSGYGRELSRDGMMEFVNVKTVYIQK</sequence>
<protein>
    <submittedName>
        <fullName evidence="5">Succinate-semialdehyde dehydrogenase</fullName>
    </submittedName>
</protein>
<dbReference type="InterPro" id="IPR016160">
    <property type="entry name" value="Ald_DH_CS_CYS"/>
</dbReference>
<dbReference type="InterPro" id="IPR044148">
    <property type="entry name" value="ALDH_GabD1-like"/>
</dbReference>
<evidence type="ECO:0000313" key="6">
    <source>
        <dbReference type="Proteomes" id="UP000249873"/>
    </source>
</evidence>
<dbReference type="InterPro" id="IPR047110">
    <property type="entry name" value="GABD/Sad-like"/>
</dbReference>
<dbReference type="InterPro" id="IPR015590">
    <property type="entry name" value="Aldehyde_DH_dom"/>
</dbReference>
<dbReference type="GO" id="GO:0004030">
    <property type="term" value="F:aldehyde dehydrogenase [NAD(P)+] activity"/>
    <property type="evidence" value="ECO:0007669"/>
    <property type="project" value="InterPro"/>
</dbReference>
<dbReference type="AlphaFoldDB" id="A0A2Z4GFA2"/>
<dbReference type="InterPro" id="IPR016163">
    <property type="entry name" value="Ald_DH_C"/>
</dbReference>
<dbReference type="PANTHER" id="PTHR43217:SF1">
    <property type="entry name" value="SUCCINATE SEMIALDEHYDE DEHYDROGENASE [NAD(P)+] SAD"/>
    <property type="match status" value="1"/>
</dbReference>
<dbReference type="CDD" id="cd07100">
    <property type="entry name" value="ALDH_SSADH1_GabD1"/>
    <property type="match status" value="1"/>
</dbReference>
<dbReference type="OrthoDB" id="9762913at2"/>
<keyword evidence="3" id="KW-0560">Oxidoreductase</keyword>
<dbReference type="Proteomes" id="UP000249873">
    <property type="component" value="Chromosome"/>
</dbReference>
<evidence type="ECO:0000259" key="4">
    <source>
        <dbReference type="Pfam" id="PF00171"/>
    </source>
</evidence>
<feature type="domain" description="Aldehyde dehydrogenase" evidence="4">
    <location>
        <begin position="3"/>
        <end position="448"/>
    </location>
</feature>
<evidence type="ECO:0000256" key="1">
    <source>
        <dbReference type="ARBA" id="ARBA00009986"/>
    </source>
</evidence>
<evidence type="ECO:0000256" key="3">
    <source>
        <dbReference type="ARBA" id="ARBA00023002"/>
    </source>
</evidence>
<dbReference type="Gene3D" id="3.40.605.10">
    <property type="entry name" value="Aldehyde Dehydrogenase, Chain A, domain 1"/>
    <property type="match status" value="1"/>
</dbReference>
<keyword evidence="2" id="KW-0521">NADP</keyword>
<dbReference type="SUPFAM" id="SSF53720">
    <property type="entry name" value="ALDH-like"/>
    <property type="match status" value="1"/>
</dbReference>
<evidence type="ECO:0000256" key="2">
    <source>
        <dbReference type="ARBA" id="ARBA00022857"/>
    </source>
</evidence>
<dbReference type="InterPro" id="IPR016162">
    <property type="entry name" value="Ald_DH_N"/>
</dbReference>
<reference evidence="5 6" key="1">
    <citation type="submission" date="2018-05" db="EMBL/GenBank/DDBJ databases">
        <title>Complete genome sequence of Arcticibacterium luteifluviistationis SM1504T, a cytophagaceae bacterium isolated from Arctic surface seawater.</title>
        <authorList>
            <person name="Li Y."/>
            <person name="Qin Q.-L."/>
        </authorList>
    </citation>
    <scope>NUCLEOTIDE SEQUENCE [LARGE SCALE GENOMIC DNA]</scope>
    <source>
        <strain evidence="5 6">SM1504</strain>
    </source>
</reference>
<keyword evidence="6" id="KW-1185">Reference proteome</keyword>
<dbReference type="Pfam" id="PF00171">
    <property type="entry name" value="Aldedh"/>
    <property type="match status" value="1"/>
</dbReference>
<organism evidence="5 6">
    <name type="scientific">Arcticibacterium luteifluviistationis</name>
    <dbReference type="NCBI Taxonomy" id="1784714"/>
    <lineage>
        <taxon>Bacteria</taxon>
        <taxon>Pseudomonadati</taxon>
        <taxon>Bacteroidota</taxon>
        <taxon>Cytophagia</taxon>
        <taxon>Cytophagales</taxon>
        <taxon>Leadbetterellaceae</taxon>
        <taxon>Arcticibacterium</taxon>
    </lineage>
</organism>
<dbReference type="RefSeq" id="WP_111373354.1">
    <property type="nucleotide sequence ID" value="NZ_CP029480.1"/>
</dbReference>
<accession>A0A2Z4GFA2</accession>
<name>A0A2Z4GFA2_9BACT</name>
<dbReference type="FunFam" id="3.40.309.10:FF:000009">
    <property type="entry name" value="Aldehyde dehydrogenase A"/>
    <property type="match status" value="1"/>
</dbReference>
<dbReference type="FunFam" id="3.40.605.10:FF:000012">
    <property type="entry name" value="NAD-dependent succinate-semialdehyde dehydrogenase"/>
    <property type="match status" value="1"/>
</dbReference>
<dbReference type="PANTHER" id="PTHR43217">
    <property type="entry name" value="SUCCINATE SEMIALDEHYDE DEHYDROGENASE [NAD(P)+] SAD"/>
    <property type="match status" value="1"/>
</dbReference>
<dbReference type="KEGG" id="als:DJ013_18170"/>